<feature type="region of interest" description="Disordered" evidence="2">
    <location>
        <begin position="443"/>
        <end position="462"/>
    </location>
</feature>
<dbReference type="InterPro" id="IPR033121">
    <property type="entry name" value="PEPTIDASE_A1"/>
</dbReference>
<proteinExistence type="inferred from homology"/>
<evidence type="ECO:0000313" key="6">
    <source>
        <dbReference type="Proteomes" id="UP000076154"/>
    </source>
</evidence>
<keyword evidence="6" id="KW-1185">Reference proteome</keyword>
<dbReference type="InterPro" id="IPR021109">
    <property type="entry name" value="Peptidase_aspartic_dom_sf"/>
</dbReference>
<reference evidence="5" key="1">
    <citation type="submission" date="2018-04" db="EMBL/GenBank/DDBJ databases">
        <title>Whole genome sequencing of Hypsizygus marmoreus.</title>
        <authorList>
            <person name="Choi I.-G."/>
            <person name="Min B."/>
            <person name="Kim J.-G."/>
            <person name="Kim S."/>
            <person name="Oh Y.-L."/>
            <person name="Kong W.-S."/>
            <person name="Park H."/>
            <person name="Jeong J."/>
            <person name="Song E.-S."/>
        </authorList>
    </citation>
    <scope>NUCLEOTIDE SEQUENCE [LARGE SCALE GENOMIC DNA]</scope>
    <source>
        <strain evidence="5">51987-8</strain>
    </source>
</reference>
<dbReference type="InterPro" id="IPR034164">
    <property type="entry name" value="Pepsin-like_dom"/>
</dbReference>
<keyword evidence="3" id="KW-0812">Transmembrane</keyword>
<dbReference type="OrthoDB" id="2747330at2759"/>
<dbReference type="Gene3D" id="2.40.70.10">
    <property type="entry name" value="Acid Proteases"/>
    <property type="match status" value="2"/>
</dbReference>
<dbReference type="STRING" id="39966.A0A369JE32"/>
<dbReference type="AlphaFoldDB" id="A0A369JE32"/>
<dbReference type="SUPFAM" id="SSF50630">
    <property type="entry name" value="Acid proteases"/>
    <property type="match status" value="1"/>
</dbReference>
<comment type="caution">
    <text evidence="5">The sequence shown here is derived from an EMBL/GenBank/DDBJ whole genome shotgun (WGS) entry which is preliminary data.</text>
</comment>
<gene>
    <name evidence="5" type="primary">PGA_1</name>
    <name evidence="5" type="ORF">Hypma_012548</name>
</gene>
<evidence type="ECO:0000256" key="1">
    <source>
        <dbReference type="ARBA" id="ARBA00007447"/>
    </source>
</evidence>
<dbReference type="InterPro" id="IPR001461">
    <property type="entry name" value="Aspartic_peptidase_A1"/>
</dbReference>
<evidence type="ECO:0000256" key="2">
    <source>
        <dbReference type="SAM" id="MobiDB-lite"/>
    </source>
</evidence>
<feature type="transmembrane region" description="Helical" evidence="3">
    <location>
        <begin position="467"/>
        <end position="494"/>
    </location>
</feature>
<dbReference type="PROSITE" id="PS51767">
    <property type="entry name" value="PEPTIDASE_A1"/>
    <property type="match status" value="1"/>
</dbReference>
<feature type="region of interest" description="Disordered" evidence="2">
    <location>
        <begin position="396"/>
        <end position="415"/>
    </location>
</feature>
<dbReference type="InParanoid" id="A0A369JE32"/>
<feature type="domain" description="Peptidase A1" evidence="4">
    <location>
        <begin position="43"/>
        <end position="391"/>
    </location>
</feature>
<dbReference type="Pfam" id="PF00026">
    <property type="entry name" value="Asp"/>
    <property type="match status" value="2"/>
</dbReference>
<evidence type="ECO:0000313" key="5">
    <source>
        <dbReference type="EMBL" id="RDB20409.1"/>
    </source>
</evidence>
<protein>
    <submittedName>
        <fullName evidence="5">Pepsin A</fullName>
    </submittedName>
</protein>
<dbReference type="GO" id="GO:0006508">
    <property type="term" value="P:proteolysis"/>
    <property type="evidence" value="ECO:0007669"/>
    <property type="project" value="InterPro"/>
</dbReference>
<dbReference type="PRINTS" id="PR00792">
    <property type="entry name" value="PEPSIN"/>
</dbReference>
<feature type="region of interest" description="Disordered" evidence="2">
    <location>
        <begin position="1"/>
        <end position="21"/>
    </location>
</feature>
<dbReference type="EMBL" id="LUEZ02000068">
    <property type="protein sequence ID" value="RDB20409.1"/>
    <property type="molecule type" value="Genomic_DNA"/>
</dbReference>
<dbReference type="PANTHER" id="PTHR47966:SF57">
    <property type="entry name" value="PEPTIDASE A1 DOMAIN-CONTAINING PROTEIN"/>
    <property type="match status" value="1"/>
</dbReference>
<dbReference type="CDD" id="cd05471">
    <property type="entry name" value="pepsin_like"/>
    <property type="match status" value="1"/>
</dbReference>
<accession>A0A369JE32</accession>
<dbReference type="PANTHER" id="PTHR47966">
    <property type="entry name" value="BETA-SITE APP-CLEAVING ENZYME, ISOFORM A-RELATED"/>
    <property type="match status" value="1"/>
</dbReference>
<feature type="compositionally biased region" description="Low complexity" evidence="2">
    <location>
        <begin position="443"/>
        <end position="457"/>
    </location>
</feature>
<comment type="similarity">
    <text evidence="1">Belongs to the peptidase A1 family.</text>
</comment>
<dbReference type="Proteomes" id="UP000076154">
    <property type="component" value="Unassembled WGS sequence"/>
</dbReference>
<keyword evidence="3" id="KW-0472">Membrane</keyword>
<feature type="region of interest" description="Disordered" evidence="2">
    <location>
        <begin position="722"/>
        <end position="788"/>
    </location>
</feature>
<keyword evidence="3" id="KW-1133">Transmembrane helix</keyword>
<sequence length="788" mass="83169">MPLWQGKGKGKARAVAQEEGSGGTDGIVLPLEVVGSGVYDIAYTIQIQIGDGKQKLSLQVDTGSSDLWVTSRTCTSSLCGQAGGHTYDPSAAINTGVQFSINYLQGSVSGPVVWDKVEVGGYSIENQALAAADTIANEPISSGFNGILGLALPLNSIIAEHIPPVTNNAPDGAAWASNLFSITPISSAPSARFLSLSLSRPGSDRIPSLLGIGRHPAAIVSDPSAIRYSTLVSERSGTLFWKVGVRAITVYVEGEARPIALGRSNSGSVFPTAVLDSGVPLILTTQAVANGIYGAIGISPASDGQYYVPCATPLNMTITLDDRPEIPIHPLDLTAEPPKDNQAEFCIGLIQPADVVLAVPNSAIGDMILGVPFMRNTYSVMAYEIPEADGTYPTFTPNTTNSTVDPDLESDSQPIRPRLGLMSLTDPVVALEEFKKVRVLNQPISTSPDSSTSPGSTSKEDGGGKKLSVGIIVLIGLLSFFALCFTLFGIRWWFFRRRIRRAGGVATPIGYGNGNGSTLVLERGFFGKRKGGEKDIMMGVYGLAPRSSGDVEGEPSEDVLRSLRYEAYMQSHGLVDLTAGKKNDDGVPVMDVVVEDDGVGVNGHVVPDAEMGYRRSRTGEDAWDPHTALGWGDDTLVAPVPAAHMKKDGDFSPTKDHFPVVLTKDIDPRESSEDDDVQDAGRHARLSPVSAHHRTLSVGVPLLEDVDLGGGRVDEFGVRGEEDEGLGSATSMAGVGTAARGGKIDPDFRSSVVSAGMGGETRPGVSRVRTTTPTNEGPVIFTRPSEDR</sequence>
<dbReference type="GO" id="GO:0004190">
    <property type="term" value="F:aspartic-type endopeptidase activity"/>
    <property type="evidence" value="ECO:0007669"/>
    <property type="project" value="InterPro"/>
</dbReference>
<organism evidence="5 6">
    <name type="scientific">Hypsizygus marmoreus</name>
    <name type="common">White beech mushroom</name>
    <name type="synonym">Agaricus marmoreus</name>
    <dbReference type="NCBI Taxonomy" id="39966"/>
    <lineage>
        <taxon>Eukaryota</taxon>
        <taxon>Fungi</taxon>
        <taxon>Dikarya</taxon>
        <taxon>Basidiomycota</taxon>
        <taxon>Agaricomycotina</taxon>
        <taxon>Agaricomycetes</taxon>
        <taxon>Agaricomycetidae</taxon>
        <taxon>Agaricales</taxon>
        <taxon>Tricholomatineae</taxon>
        <taxon>Lyophyllaceae</taxon>
        <taxon>Hypsizygus</taxon>
    </lineage>
</organism>
<name>A0A369JE32_HYPMA</name>
<evidence type="ECO:0000256" key="3">
    <source>
        <dbReference type="SAM" id="Phobius"/>
    </source>
</evidence>
<evidence type="ECO:0000259" key="4">
    <source>
        <dbReference type="PROSITE" id="PS51767"/>
    </source>
</evidence>